<evidence type="ECO:0000256" key="4">
    <source>
        <dbReference type="SAM" id="SignalP"/>
    </source>
</evidence>
<feature type="disulfide bond" evidence="1">
    <location>
        <begin position="129"/>
        <end position="190"/>
    </location>
</feature>
<dbReference type="Proteomes" id="UP001152622">
    <property type="component" value="Chromosome 16"/>
</dbReference>
<dbReference type="PROSITE" id="PS50287">
    <property type="entry name" value="SRCR_2"/>
    <property type="match status" value="1"/>
</dbReference>
<keyword evidence="7" id="KW-1185">Reference proteome</keyword>
<keyword evidence="4" id="KW-0732">Signal</keyword>
<proteinExistence type="predicted"/>
<name>A0A9Q1EJB3_SYNKA</name>
<keyword evidence="1" id="KW-1015">Disulfide bond</keyword>
<dbReference type="InterPro" id="IPR001190">
    <property type="entry name" value="SRCR"/>
</dbReference>
<feature type="compositionally biased region" description="Low complexity" evidence="2">
    <location>
        <begin position="32"/>
        <end position="51"/>
    </location>
</feature>
<evidence type="ECO:0000313" key="7">
    <source>
        <dbReference type="Proteomes" id="UP001152622"/>
    </source>
</evidence>
<feature type="compositionally biased region" description="Low complexity" evidence="2">
    <location>
        <begin position="257"/>
        <end position="267"/>
    </location>
</feature>
<feature type="region of interest" description="Disordered" evidence="2">
    <location>
        <begin position="253"/>
        <end position="274"/>
    </location>
</feature>
<feature type="signal peptide" evidence="4">
    <location>
        <begin position="1"/>
        <end position="20"/>
    </location>
</feature>
<dbReference type="AlphaFoldDB" id="A0A9Q1EJB3"/>
<feature type="domain" description="SRCR" evidence="5">
    <location>
        <begin position="92"/>
        <end position="191"/>
    </location>
</feature>
<dbReference type="InterPro" id="IPR003566">
    <property type="entry name" value="Tcell_CD5"/>
</dbReference>
<feature type="transmembrane region" description="Helical" evidence="3">
    <location>
        <begin position="180"/>
        <end position="202"/>
    </location>
</feature>
<evidence type="ECO:0000256" key="1">
    <source>
        <dbReference type="PROSITE-ProRule" id="PRU00196"/>
    </source>
</evidence>
<evidence type="ECO:0000256" key="3">
    <source>
        <dbReference type="SAM" id="Phobius"/>
    </source>
</evidence>
<feature type="region of interest" description="Disordered" evidence="2">
    <location>
        <begin position="27"/>
        <end position="51"/>
    </location>
</feature>
<dbReference type="PANTHER" id="PTHR47309:SF1">
    <property type="entry name" value="T-CELL SURFACE GLYCOPROTEIN CD5"/>
    <property type="match status" value="1"/>
</dbReference>
<keyword evidence="3" id="KW-0472">Membrane</keyword>
<dbReference type="EMBL" id="JAINUF010000016">
    <property type="protein sequence ID" value="KAJ8339863.1"/>
    <property type="molecule type" value="Genomic_DNA"/>
</dbReference>
<keyword evidence="3" id="KW-1133">Transmembrane helix</keyword>
<protein>
    <recommendedName>
        <fullName evidence="5">SRCR domain-containing protein</fullName>
    </recommendedName>
</protein>
<gene>
    <name evidence="6" type="ORF">SKAU_G00344960</name>
</gene>
<dbReference type="GO" id="GO:0005886">
    <property type="term" value="C:plasma membrane"/>
    <property type="evidence" value="ECO:0007669"/>
    <property type="project" value="TreeGrafter"/>
</dbReference>
<evidence type="ECO:0000259" key="5">
    <source>
        <dbReference type="PROSITE" id="PS50287"/>
    </source>
</evidence>
<accession>A0A9Q1EJB3</accession>
<dbReference type="GO" id="GO:0031295">
    <property type="term" value="P:T cell costimulation"/>
    <property type="evidence" value="ECO:0007669"/>
    <property type="project" value="TreeGrafter"/>
</dbReference>
<feature type="chain" id="PRO_5040513586" description="SRCR domain-containing protein" evidence="4">
    <location>
        <begin position="21"/>
        <end position="274"/>
    </location>
</feature>
<evidence type="ECO:0000256" key="2">
    <source>
        <dbReference type="SAM" id="MobiDB-lite"/>
    </source>
</evidence>
<dbReference type="PANTHER" id="PTHR47309">
    <property type="entry name" value="T-CELL SURFACE GLYCOPROTEIN CD5"/>
    <property type="match status" value="1"/>
</dbReference>
<dbReference type="OrthoDB" id="544868at2759"/>
<evidence type="ECO:0000313" key="6">
    <source>
        <dbReference type="EMBL" id="KAJ8339863.1"/>
    </source>
</evidence>
<organism evidence="6 7">
    <name type="scientific">Synaphobranchus kaupii</name>
    <name type="common">Kaup's arrowtooth eel</name>
    <dbReference type="NCBI Taxonomy" id="118154"/>
    <lineage>
        <taxon>Eukaryota</taxon>
        <taxon>Metazoa</taxon>
        <taxon>Chordata</taxon>
        <taxon>Craniata</taxon>
        <taxon>Vertebrata</taxon>
        <taxon>Euteleostomi</taxon>
        <taxon>Actinopterygii</taxon>
        <taxon>Neopterygii</taxon>
        <taxon>Teleostei</taxon>
        <taxon>Anguilliformes</taxon>
        <taxon>Synaphobranchidae</taxon>
        <taxon>Synaphobranchus</taxon>
    </lineage>
</organism>
<reference evidence="6" key="1">
    <citation type="journal article" date="2023" name="Science">
        <title>Genome structures resolve the early diversification of teleost fishes.</title>
        <authorList>
            <person name="Parey E."/>
            <person name="Louis A."/>
            <person name="Montfort J."/>
            <person name="Bouchez O."/>
            <person name="Roques C."/>
            <person name="Iampietro C."/>
            <person name="Lluch J."/>
            <person name="Castinel A."/>
            <person name="Donnadieu C."/>
            <person name="Desvignes T."/>
            <person name="Floi Bucao C."/>
            <person name="Jouanno E."/>
            <person name="Wen M."/>
            <person name="Mejri S."/>
            <person name="Dirks R."/>
            <person name="Jansen H."/>
            <person name="Henkel C."/>
            <person name="Chen W.J."/>
            <person name="Zahm M."/>
            <person name="Cabau C."/>
            <person name="Klopp C."/>
            <person name="Thompson A.W."/>
            <person name="Robinson-Rechavi M."/>
            <person name="Braasch I."/>
            <person name="Lecointre G."/>
            <person name="Bobe J."/>
            <person name="Postlethwait J.H."/>
            <person name="Berthelot C."/>
            <person name="Roest Crollius H."/>
            <person name="Guiguen Y."/>
        </authorList>
    </citation>
    <scope>NUCLEOTIDE SEQUENCE</scope>
    <source>
        <strain evidence="6">WJC10195</strain>
    </source>
</reference>
<keyword evidence="3" id="KW-0812">Transmembrane</keyword>
<comment type="caution">
    <text evidence="1">Lacks conserved residue(s) required for the propagation of feature annotation.</text>
</comment>
<comment type="caution">
    <text evidence="6">The sequence shown here is derived from an EMBL/GenBank/DDBJ whole genome shotgun (WGS) entry which is preliminary data.</text>
</comment>
<sequence>MDSKVTHILLAPLLLAVVSSSNMATNLTTQASSSPSSSSEPSSSSSPSSFSTSSASLSPLCPCVPTNPVPTQCPTCPSLTSPPTTPFTWAFLSLTGGDDPCRGVVYLHLGPDHSGPVCHDSDLRGLQLCQEPQCGDVLIQSPRGTTKKGFHILMSGAVSNKTCSTLHIQCQAGSGSRQLAAYKVVTGLLCVLVLIFVLVRFGPHIYTTACKRLFGRRKREWIGPTESVSFRAHNTLYPNSDADKRLSYPGLDRLTVSSSREPSSNRNSDYDSYG</sequence>